<dbReference type="InterPro" id="IPR008136">
    <property type="entry name" value="CinA_C"/>
</dbReference>
<comment type="similarity">
    <text evidence="1">Belongs to the CinA family.</text>
</comment>
<dbReference type="NCBIfam" id="TIGR00200">
    <property type="entry name" value="cinA_nterm"/>
    <property type="match status" value="1"/>
</dbReference>
<accession>A0ABS2FVG3</accession>
<dbReference type="InterPro" id="IPR041424">
    <property type="entry name" value="CinA_KH"/>
</dbReference>
<evidence type="ECO:0000256" key="1">
    <source>
        <dbReference type="HAMAP-Rule" id="MF_00226"/>
    </source>
</evidence>
<dbReference type="NCBIfam" id="TIGR00199">
    <property type="entry name" value="PncC_domain"/>
    <property type="match status" value="1"/>
</dbReference>
<dbReference type="InterPro" id="IPR036653">
    <property type="entry name" value="CinA-like_C"/>
</dbReference>
<keyword evidence="4" id="KW-1185">Reference proteome</keyword>
<dbReference type="Proteomes" id="UP000719500">
    <property type="component" value="Unassembled WGS sequence"/>
</dbReference>
<dbReference type="SMART" id="SM00852">
    <property type="entry name" value="MoCF_biosynth"/>
    <property type="match status" value="1"/>
</dbReference>
<gene>
    <name evidence="1" type="primary">cinA</name>
    <name evidence="3" type="ORF">H9X91_09355</name>
</gene>
<organism evidence="3 4">
    <name type="scientific">Oscillibacter valericigenes</name>
    <dbReference type="NCBI Taxonomy" id="351091"/>
    <lineage>
        <taxon>Bacteria</taxon>
        <taxon>Bacillati</taxon>
        <taxon>Bacillota</taxon>
        <taxon>Clostridia</taxon>
        <taxon>Eubacteriales</taxon>
        <taxon>Oscillospiraceae</taxon>
        <taxon>Oscillibacter</taxon>
    </lineage>
</organism>
<dbReference type="SUPFAM" id="SSF142433">
    <property type="entry name" value="CinA-like"/>
    <property type="match status" value="1"/>
</dbReference>
<evidence type="ECO:0000313" key="4">
    <source>
        <dbReference type="Proteomes" id="UP000719500"/>
    </source>
</evidence>
<dbReference type="RefSeq" id="WP_204804568.1">
    <property type="nucleotide sequence ID" value="NZ_JACSNX010000014.1"/>
</dbReference>
<dbReference type="HAMAP" id="MF_00226_B">
    <property type="entry name" value="CinA_B"/>
    <property type="match status" value="1"/>
</dbReference>
<dbReference type="Pfam" id="PF02464">
    <property type="entry name" value="CinA"/>
    <property type="match status" value="1"/>
</dbReference>
<dbReference type="PANTHER" id="PTHR13939:SF0">
    <property type="entry name" value="NMN AMIDOHYDROLASE-LIKE PROTEIN YFAY"/>
    <property type="match status" value="1"/>
</dbReference>
<dbReference type="NCBIfam" id="TIGR00177">
    <property type="entry name" value="molyb_syn"/>
    <property type="match status" value="1"/>
</dbReference>
<dbReference type="Gene3D" id="3.40.980.10">
    <property type="entry name" value="MoaB/Mog-like domain"/>
    <property type="match status" value="1"/>
</dbReference>
<dbReference type="Gene3D" id="3.30.70.2860">
    <property type="match status" value="1"/>
</dbReference>
<feature type="domain" description="MoaB/Mog" evidence="2">
    <location>
        <begin position="6"/>
        <end position="173"/>
    </location>
</feature>
<proteinExistence type="inferred from homology"/>
<dbReference type="Pfam" id="PF00994">
    <property type="entry name" value="MoCF_biosynth"/>
    <property type="match status" value="1"/>
</dbReference>
<dbReference type="NCBIfam" id="NF001813">
    <property type="entry name" value="PRK00549.1"/>
    <property type="match status" value="1"/>
</dbReference>
<evidence type="ECO:0000259" key="2">
    <source>
        <dbReference type="SMART" id="SM00852"/>
    </source>
</evidence>
<dbReference type="InterPro" id="IPR050101">
    <property type="entry name" value="CinA"/>
</dbReference>
<dbReference type="Pfam" id="PF18146">
    <property type="entry name" value="CinA_KH"/>
    <property type="match status" value="1"/>
</dbReference>
<dbReference type="PANTHER" id="PTHR13939">
    <property type="entry name" value="NICOTINAMIDE-NUCLEOTIDE AMIDOHYDROLASE PNCC"/>
    <property type="match status" value="1"/>
</dbReference>
<evidence type="ECO:0000313" key="3">
    <source>
        <dbReference type="EMBL" id="MBM6851639.1"/>
    </source>
</evidence>
<dbReference type="PIRSF" id="PIRSF006728">
    <property type="entry name" value="CinA"/>
    <property type="match status" value="1"/>
</dbReference>
<sequence>MSHTAEIIAVGTEILLGNIANTDAQMLSQSLSTLGINVFWHTVVGDNPQRLRQALDIARRRADIILTTGGLGPTYDDLTKQTICEAFGQKLVLHTDILADIRAFYQSALHVPMPENNIQQAELPEGCTVFDNPVGTAPGCAFEAGGVHVLMLPGPPHECETMLRRCVEPYLRALSREVIVSRDIMTFGMGESSVDQLLHDRMAHMVNPSLATYAKPCEVRLRATAKAASQAEAEAMLAPVVAEVRSALGDVVYGVDVKDLAEVCFHLLKERDLTLATAESCTGGRVAERITALPGVSSVYRGGVVSYWTSVKADVLGVPQAILDQHGAVSEETARAMAEGARRITGADIGVSVTGVAGPDRDERDNPVGLVYIGLATPDGTFCRRTDSGRRRRDRIQDLAANHALDVVRRYLTGLPIEQGRT</sequence>
<dbReference type="SUPFAM" id="SSF53218">
    <property type="entry name" value="Molybdenum cofactor biosynthesis proteins"/>
    <property type="match status" value="1"/>
</dbReference>
<protein>
    <recommendedName>
        <fullName evidence="1">Putative competence-damage inducible protein</fullName>
    </recommendedName>
</protein>
<name>A0ABS2FVG3_9FIRM</name>
<dbReference type="EMBL" id="JACSNX010000014">
    <property type="protein sequence ID" value="MBM6851639.1"/>
    <property type="molecule type" value="Genomic_DNA"/>
</dbReference>
<dbReference type="InterPro" id="IPR036425">
    <property type="entry name" value="MoaB/Mog-like_dom_sf"/>
</dbReference>
<comment type="caution">
    <text evidence="3">The sequence shown here is derived from an EMBL/GenBank/DDBJ whole genome shotgun (WGS) entry which is preliminary data.</text>
</comment>
<dbReference type="InterPro" id="IPR001453">
    <property type="entry name" value="MoaB/Mog_dom"/>
</dbReference>
<dbReference type="CDD" id="cd00885">
    <property type="entry name" value="cinA"/>
    <property type="match status" value="1"/>
</dbReference>
<dbReference type="Gene3D" id="3.90.950.20">
    <property type="entry name" value="CinA-like"/>
    <property type="match status" value="1"/>
</dbReference>
<dbReference type="InterPro" id="IPR008135">
    <property type="entry name" value="Competence-induced_CinA"/>
</dbReference>
<reference evidence="3 4" key="1">
    <citation type="journal article" date="2021" name="Sci. Rep.">
        <title>The distribution of antibiotic resistance genes in chicken gut microbiota commensals.</title>
        <authorList>
            <person name="Juricova H."/>
            <person name="Matiasovicova J."/>
            <person name="Kubasova T."/>
            <person name="Cejkova D."/>
            <person name="Rychlik I."/>
        </authorList>
    </citation>
    <scope>NUCLEOTIDE SEQUENCE [LARGE SCALE GENOMIC DNA]</scope>
    <source>
        <strain evidence="3 4">An411</strain>
    </source>
</reference>